<dbReference type="EMBL" id="CACRXK020003944">
    <property type="protein sequence ID" value="CAB4000847.1"/>
    <property type="molecule type" value="Genomic_DNA"/>
</dbReference>
<dbReference type="SUPFAM" id="SSF160696">
    <property type="entry name" value="BTG domain-like"/>
    <property type="match status" value="1"/>
</dbReference>
<comment type="caution">
    <text evidence="2">The sequence shown here is derived from an EMBL/GenBank/DDBJ whole genome shotgun (WGS) entry which is preliminary data.</text>
</comment>
<comment type="similarity">
    <text evidence="1">Belongs to the BTG family.</text>
</comment>
<gene>
    <name evidence="2" type="ORF">PACLA_8A081419</name>
</gene>
<dbReference type="AlphaFoldDB" id="A0A6S7HCE1"/>
<dbReference type="Pfam" id="PF07742">
    <property type="entry name" value="BTG"/>
    <property type="match status" value="1"/>
</dbReference>
<evidence type="ECO:0000313" key="3">
    <source>
        <dbReference type="Proteomes" id="UP001152795"/>
    </source>
</evidence>
<evidence type="ECO:0000256" key="1">
    <source>
        <dbReference type="ARBA" id="ARBA00007989"/>
    </source>
</evidence>
<dbReference type="InterPro" id="IPR002087">
    <property type="entry name" value="Anti_prolifrtn"/>
</dbReference>
<accession>A0A6S7HCE1</accession>
<dbReference type="Proteomes" id="UP001152795">
    <property type="component" value="Unassembled WGS sequence"/>
</dbReference>
<evidence type="ECO:0000313" key="2">
    <source>
        <dbReference type="EMBL" id="CAB4000847.1"/>
    </source>
</evidence>
<dbReference type="GO" id="GO:0005634">
    <property type="term" value="C:nucleus"/>
    <property type="evidence" value="ECO:0007669"/>
    <property type="project" value="TreeGrafter"/>
</dbReference>
<name>A0A6S7HCE1_PARCT</name>
<sequence length="207" mass="23612">MKEEINCACEFLCSNIRAASGTVLTQGQLEAYKTVLKKLIVHKFTNHWYPDKPMKGNGFRCVNIDKDTRVVDPMLVKAAEVSEISKDIFLLAFRFGLALWIDPGDVSYRIGHSSNVVSLYKTTTDISCTPLPVRYQLPVSNLQLNPVYTNGVVANTLDRQWQWKGQNMFSYPQLASKQLKQMLQSRNLDSFHWANANYVPKQVTEVY</sequence>
<protein>
    <submittedName>
        <fullName evidence="2">Uncharacterized protein</fullName>
    </submittedName>
</protein>
<dbReference type="PANTHER" id="PTHR22978">
    <property type="entry name" value="B-CELL TRANSLOCATION GENE"/>
    <property type="match status" value="1"/>
</dbReference>
<dbReference type="PANTHER" id="PTHR22978:SF22">
    <property type="entry name" value="BTG FAMILY PROTEIN"/>
    <property type="match status" value="1"/>
</dbReference>
<dbReference type="Gene3D" id="3.90.640.90">
    <property type="entry name" value="Anti-proliferative protein, N-terminal domain"/>
    <property type="match status" value="1"/>
</dbReference>
<keyword evidence="3" id="KW-1185">Reference proteome</keyword>
<reference evidence="2" key="1">
    <citation type="submission" date="2020-04" db="EMBL/GenBank/DDBJ databases">
        <authorList>
            <person name="Alioto T."/>
            <person name="Alioto T."/>
            <person name="Gomez Garrido J."/>
        </authorList>
    </citation>
    <scope>NUCLEOTIDE SEQUENCE</scope>
    <source>
        <strain evidence="2">A484AB</strain>
    </source>
</reference>
<dbReference type="InterPro" id="IPR036054">
    <property type="entry name" value="BTG-like_sf"/>
</dbReference>
<proteinExistence type="inferred from homology"/>
<dbReference type="InterPro" id="IPR033332">
    <property type="entry name" value="BTG"/>
</dbReference>
<dbReference type="PRINTS" id="PR00310">
    <property type="entry name" value="ANTIPRLFBTG1"/>
</dbReference>
<organism evidence="2 3">
    <name type="scientific">Paramuricea clavata</name>
    <name type="common">Red gorgonian</name>
    <name type="synonym">Violescent sea-whip</name>
    <dbReference type="NCBI Taxonomy" id="317549"/>
    <lineage>
        <taxon>Eukaryota</taxon>
        <taxon>Metazoa</taxon>
        <taxon>Cnidaria</taxon>
        <taxon>Anthozoa</taxon>
        <taxon>Octocorallia</taxon>
        <taxon>Malacalcyonacea</taxon>
        <taxon>Plexauridae</taxon>
        <taxon>Paramuricea</taxon>
    </lineage>
</organism>
<dbReference type="OrthoDB" id="19928at2759"/>
<dbReference type="SMART" id="SM00099">
    <property type="entry name" value="btg1"/>
    <property type="match status" value="1"/>
</dbReference>
<dbReference type="GO" id="GO:0005737">
    <property type="term" value="C:cytoplasm"/>
    <property type="evidence" value="ECO:0007669"/>
    <property type="project" value="TreeGrafter"/>
</dbReference>